<dbReference type="Gene3D" id="3.40.50.1010">
    <property type="entry name" value="5'-nuclease"/>
    <property type="match status" value="1"/>
</dbReference>
<reference evidence="6 7" key="1">
    <citation type="submission" date="2016-10" db="EMBL/GenBank/DDBJ databases">
        <authorList>
            <person name="de Groot N.N."/>
        </authorList>
    </citation>
    <scope>NUCLEOTIDE SEQUENCE [LARGE SCALE GENOMIC DNA]</scope>
    <source>
        <strain evidence="6 7">CPCC 201354</strain>
    </source>
</reference>
<keyword evidence="3" id="KW-0378">Hydrolase</keyword>
<dbReference type="Pfam" id="PF01850">
    <property type="entry name" value="PIN"/>
    <property type="match status" value="1"/>
</dbReference>
<dbReference type="InterPro" id="IPR029060">
    <property type="entry name" value="PIN-like_dom_sf"/>
</dbReference>
<dbReference type="OrthoDB" id="3292949at2"/>
<dbReference type="STRING" id="504805.SAMN05421505_110173"/>
<feature type="domain" description="PIN" evidence="5">
    <location>
        <begin position="20"/>
        <end position="111"/>
    </location>
</feature>
<name>A0A1G7Z3F8_9ACTN</name>
<evidence type="ECO:0000313" key="6">
    <source>
        <dbReference type="EMBL" id="SDH03167.1"/>
    </source>
</evidence>
<evidence type="ECO:0000256" key="3">
    <source>
        <dbReference type="ARBA" id="ARBA00022801"/>
    </source>
</evidence>
<dbReference type="AlphaFoldDB" id="A0A1G7Z3F8"/>
<dbReference type="GO" id="GO:0046872">
    <property type="term" value="F:metal ion binding"/>
    <property type="evidence" value="ECO:0007669"/>
    <property type="project" value="UniProtKB-KW"/>
</dbReference>
<dbReference type="EMBL" id="FNCN01000010">
    <property type="protein sequence ID" value="SDH03167.1"/>
    <property type="molecule type" value="Genomic_DNA"/>
</dbReference>
<organism evidence="6 7">
    <name type="scientific">Sinosporangium album</name>
    <dbReference type="NCBI Taxonomy" id="504805"/>
    <lineage>
        <taxon>Bacteria</taxon>
        <taxon>Bacillati</taxon>
        <taxon>Actinomycetota</taxon>
        <taxon>Actinomycetes</taxon>
        <taxon>Streptosporangiales</taxon>
        <taxon>Streptosporangiaceae</taxon>
        <taxon>Sinosporangium</taxon>
    </lineage>
</organism>
<dbReference type="Proteomes" id="UP000198923">
    <property type="component" value="Unassembled WGS sequence"/>
</dbReference>
<dbReference type="GO" id="GO:0016787">
    <property type="term" value="F:hydrolase activity"/>
    <property type="evidence" value="ECO:0007669"/>
    <property type="project" value="UniProtKB-KW"/>
</dbReference>
<evidence type="ECO:0000256" key="4">
    <source>
        <dbReference type="ARBA" id="ARBA00022842"/>
    </source>
</evidence>
<keyword evidence="2" id="KW-0479">Metal-binding</keyword>
<dbReference type="SUPFAM" id="SSF88723">
    <property type="entry name" value="PIN domain-like"/>
    <property type="match status" value="1"/>
</dbReference>
<keyword evidence="7" id="KW-1185">Reference proteome</keyword>
<evidence type="ECO:0000256" key="1">
    <source>
        <dbReference type="ARBA" id="ARBA00022722"/>
    </source>
</evidence>
<keyword evidence="4" id="KW-0460">Magnesium</keyword>
<accession>A0A1G7Z3F8</accession>
<evidence type="ECO:0000313" key="7">
    <source>
        <dbReference type="Proteomes" id="UP000198923"/>
    </source>
</evidence>
<dbReference type="GO" id="GO:0004518">
    <property type="term" value="F:nuclease activity"/>
    <property type="evidence" value="ECO:0007669"/>
    <property type="project" value="UniProtKB-KW"/>
</dbReference>
<dbReference type="RefSeq" id="WP_093170709.1">
    <property type="nucleotide sequence ID" value="NZ_FNCN01000010.1"/>
</dbReference>
<evidence type="ECO:0000256" key="2">
    <source>
        <dbReference type="ARBA" id="ARBA00022723"/>
    </source>
</evidence>
<proteinExistence type="predicted"/>
<dbReference type="InterPro" id="IPR002716">
    <property type="entry name" value="PIN_dom"/>
</dbReference>
<evidence type="ECO:0000259" key="5">
    <source>
        <dbReference type="Pfam" id="PF01850"/>
    </source>
</evidence>
<sequence>MPGTLVLDCEGLSRAVGQRLTEWLAGAVEENVRVVVSAATIVEVLHPKINRARFEWTLSRLVVEPVTKEVAVAATGLLKEAGLHGHRHAIDAIVCATAQRHERPVTILTSDPEDISVLVGDWARVVKL</sequence>
<keyword evidence="1" id="KW-0540">Nuclease</keyword>
<gene>
    <name evidence="6" type="ORF">SAMN05421505_110173</name>
</gene>
<protein>
    <recommendedName>
        <fullName evidence="5">PIN domain-containing protein</fullName>
    </recommendedName>
</protein>